<evidence type="ECO:0008006" key="3">
    <source>
        <dbReference type="Google" id="ProtNLM"/>
    </source>
</evidence>
<dbReference type="EMBL" id="CAJQUM010000001">
    <property type="protein sequence ID" value="CAG4883414.1"/>
    <property type="molecule type" value="Genomic_DNA"/>
</dbReference>
<gene>
    <name evidence="1" type="ORF">GTOL_11296</name>
</gene>
<accession>A0A916J2C9</accession>
<evidence type="ECO:0000313" key="2">
    <source>
        <dbReference type="Proteomes" id="UP000742786"/>
    </source>
</evidence>
<dbReference type="Proteomes" id="UP000742786">
    <property type="component" value="Unassembled WGS sequence"/>
</dbReference>
<sequence length="644" mass="69761">MATVIFPPASFLHKLPACLLAGLVLVILPVRAQQIDITLDMLEHSAFSARAVRVAFDAFHPGRADVTVAELKIGDSRFRDLKLHCNAFHLDIAALSCREGTLRRGQRPPLSFTLDYRFDSGKLQLTLQDADVAAWSTVVKRLRRWHPSGRFDLRLTADREQANFDFAVRGLGFNTDDYGIAGEGIAGKVAVAAQRAGDRWQWRASADWSGGEAFWSPWYRRAGVRMTAAGTVTPAQIQVDQARLTFDRLGSLTAGLSWDRKAGQVRRWGFVTEPLDLSVAVKDWVQPMLDARGLPGINASGTTRYAAEWADGALQSFYAGIEDATFKESTGRLTLTGVSASVPWSHHDESAASVSVAGGMLDEFPLGGFRIPLRLHGFDVAVSKAVIPFLDGRIHIDDFHAKRPGAAWTGGFSGGIEGVSMPRLTAAMKLPPMAGSLTMRIPAAYYADHVLNLGGDMSIDVFDGRVVVRKLQLIDPLSRTSRFVADVEARRLDLGLLTSTFSFGSIVGRLDADINGLELQDWKPLAFRAYLASSPGNYKRAISRGALIDISALGGAAGAAAVRAIPAAGFFNTFSYDRIGFGCVLKDKVCHMEGIVPEGDGYVLVQGSGIPAVKVMGYNRSIDWNLLVSRLKAVIAGKTKAVIE</sequence>
<protein>
    <recommendedName>
        <fullName evidence="3">AsmA-like C-terminal domain-containing protein</fullName>
    </recommendedName>
</protein>
<reference evidence="1" key="1">
    <citation type="submission" date="2021-04" db="EMBL/GenBank/DDBJ databases">
        <authorList>
            <person name="Hornung B."/>
        </authorList>
    </citation>
    <scope>NUCLEOTIDE SEQUENCE</scope>
    <source>
        <strain evidence="1">G5G6</strain>
    </source>
</reference>
<comment type="caution">
    <text evidence="1">The sequence shown here is derived from an EMBL/GenBank/DDBJ whole genome shotgun (WGS) entry which is preliminary data.</text>
</comment>
<organism evidence="1 2">
    <name type="scientific">Georgfuchsia toluolica</name>
    <dbReference type="NCBI Taxonomy" id="424218"/>
    <lineage>
        <taxon>Bacteria</taxon>
        <taxon>Pseudomonadati</taxon>
        <taxon>Pseudomonadota</taxon>
        <taxon>Betaproteobacteria</taxon>
        <taxon>Nitrosomonadales</taxon>
        <taxon>Sterolibacteriaceae</taxon>
        <taxon>Georgfuchsia</taxon>
    </lineage>
</organism>
<name>A0A916J2C9_9PROT</name>
<keyword evidence="2" id="KW-1185">Reference proteome</keyword>
<evidence type="ECO:0000313" key="1">
    <source>
        <dbReference type="EMBL" id="CAG4883414.1"/>
    </source>
</evidence>
<proteinExistence type="predicted"/>
<dbReference type="RefSeq" id="WP_220635384.1">
    <property type="nucleotide sequence ID" value="NZ_CAJQUM010000001.1"/>
</dbReference>
<dbReference type="AlphaFoldDB" id="A0A916J2C9"/>